<sequence length="556" mass="63977">MKLLRLHLAEVTVAVLFVILVLCFFRIEEEGKENTGNIPYNDNWICMIEEESRVYQQLPERIEMPEGKEEIVLRKELGEEVYNISSVGFYTSHQEVVVFVGEELIYRKEIPELVKSKTPGNCWNFIPIQESYRGKTLEIHIRNCYDYNYVKIPNFLYGHQSSIAVQQLEANALSLLAGISMLVVGLLLVISWGAIGKKMHFHEGILWLGLFTVYFAIWSTMETQMPALIFGRELLCSQITFMSLKLMALPVVSFIQVVYQMKGNRLWTLFAWLGILDFTVSFTGQFFGWFDYRESIWFTHFLGVAIILAALVYGGKNFIEKRREIFSQGRKVYRNVIGVCLLAVCLLMDAINYYHGFYEDVATLSRIGCLLFILILTADFLEDSMELIEAGKQAETLKEEAERDGLTMLKNRRIFEIDLIGVPEEQLKKYAIVMFDLNNLKRMNDEYGHHMGDYYIISASEIIQDVFGSRGEIYRIGGDEFCLISAGLTKQDYAEGAERMSSWMASLKGAHVDGLMQIASGFAAFNRNTDRNLLDTMERADQEMYQCKRKQKAQNM</sequence>
<organism evidence="1 2">
    <name type="scientific">Petralouisia muris</name>
    <dbReference type="NCBI Taxonomy" id="3032872"/>
    <lineage>
        <taxon>Bacteria</taxon>
        <taxon>Bacillati</taxon>
        <taxon>Bacillota</taxon>
        <taxon>Clostridia</taxon>
        <taxon>Lachnospirales</taxon>
        <taxon>Lachnospiraceae</taxon>
        <taxon>Petralouisia</taxon>
    </lineage>
</organism>
<accession>A0AC61RUE0</accession>
<evidence type="ECO:0000313" key="2">
    <source>
        <dbReference type="Proteomes" id="UP000304953"/>
    </source>
</evidence>
<protein>
    <submittedName>
        <fullName evidence="1">GGDEF domain-containing protein</fullName>
    </submittedName>
</protein>
<evidence type="ECO:0000313" key="1">
    <source>
        <dbReference type="EMBL" id="TGY95499.1"/>
    </source>
</evidence>
<comment type="caution">
    <text evidence="1">The sequence shown here is derived from an EMBL/GenBank/DDBJ whole genome shotgun (WGS) entry which is preliminary data.</text>
</comment>
<reference evidence="1" key="1">
    <citation type="submission" date="2019-04" db="EMBL/GenBank/DDBJ databases">
        <title>Microbes associate with the intestines of laboratory mice.</title>
        <authorList>
            <person name="Navarre W."/>
            <person name="Wong E."/>
            <person name="Huang K."/>
            <person name="Tropini C."/>
            <person name="Ng K."/>
            <person name="Yu B."/>
        </authorList>
    </citation>
    <scope>NUCLEOTIDE SEQUENCE</scope>
    <source>
        <strain evidence="1">NM01_1-7b</strain>
    </source>
</reference>
<dbReference type="EMBL" id="SRYA01000028">
    <property type="protein sequence ID" value="TGY95499.1"/>
    <property type="molecule type" value="Genomic_DNA"/>
</dbReference>
<dbReference type="Proteomes" id="UP000304953">
    <property type="component" value="Unassembled WGS sequence"/>
</dbReference>
<proteinExistence type="predicted"/>
<name>A0AC61RUE0_9FIRM</name>
<keyword evidence="2" id="KW-1185">Reference proteome</keyword>
<gene>
    <name evidence="1" type="ORF">E5329_14500</name>
</gene>